<dbReference type="Pfam" id="PF03102">
    <property type="entry name" value="NeuB"/>
    <property type="match status" value="1"/>
</dbReference>
<dbReference type="EMBL" id="AUSW01000015">
    <property type="protein sequence ID" value="ERL56199.1"/>
    <property type="molecule type" value="Genomic_DNA"/>
</dbReference>
<evidence type="ECO:0000313" key="2">
    <source>
        <dbReference type="EMBL" id="ERL56199.1"/>
    </source>
</evidence>
<dbReference type="SUPFAM" id="SSF51269">
    <property type="entry name" value="AFP III-like domain"/>
    <property type="match status" value="1"/>
</dbReference>
<dbReference type="GO" id="GO:0016051">
    <property type="term" value="P:carbohydrate biosynthetic process"/>
    <property type="evidence" value="ECO:0007669"/>
    <property type="project" value="InterPro"/>
</dbReference>
<feature type="domain" description="AFP-like" evidence="1">
    <location>
        <begin position="300"/>
        <end position="358"/>
    </location>
</feature>
<dbReference type="InterPro" id="IPR051690">
    <property type="entry name" value="PseI-like"/>
</dbReference>
<dbReference type="PROSITE" id="PS50844">
    <property type="entry name" value="AFP_LIKE"/>
    <property type="match status" value="1"/>
</dbReference>
<dbReference type="GO" id="GO:0047444">
    <property type="term" value="F:N-acylneuraminate-9-phosphate synthase activity"/>
    <property type="evidence" value="ECO:0007669"/>
    <property type="project" value="TreeGrafter"/>
</dbReference>
<keyword evidence="3" id="KW-1185">Reference proteome</keyword>
<dbReference type="PANTHER" id="PTHR42966:SF2">
    <property type="entry name" value="PSEUDAMINIC ACID SYNTHASE"/>
    <property type="match status" value="1"/>
</dbReference>
<proteinExistence type="predicted"/>
<dbReference type="InterPro" id="IPR013974">
    <property type="entry name" value="SAF"/>
</dbReference>
<dbReference type="CDD" id="cd11615">
    <property type="entry name" value="SAF_NeuB_like"/>
    <property type="match status" value="1"/>
</dbReference>
<evidence type="ECO:0000313" key="3">
    <source>
        <dbReference type="Proteomes" id="UP000016761"/>
    </source>
</evidence>
<gene>
    <name evidence="2" type="ORF">M917_0877</name>
</gene>
<dbReference type="Gene3D" id="3.90.1210.10">
    <property type="entry name" value="Antifreeze-like/N-acetylneuraminic acid synthase C-terminal domain"/>
    <property type="match status" value="1"/>
</dbReference>
<organism evidence="2 3">
    <name type="scientific">Psychrobacter aquaticus CMS 56</name>
    <dbReference type="NCBI Taxonomy" id="1354303"/>
    <lineage>
        <taxon>Bacteria</taxon>
        <taxon>Pseudomonadati</taxon>
        <taxon>Pseudomonadota</taxon>
        <taxon>Gammaproteobacteria</taxon>
        <taxon>Moraxellales</taxon>
        <taxon>Moraxellaceae</taxon>
        <taxon>Psychrobacter</taxon>
    </lineage>
</organism>
<dbReference type="eggNOG" id="COG2089">
    <property type="taxonomic scope" value="Bacteria"/>
</dbReference>
<dbReference type="GO" id="GO:0050462">
    <property type="term" value="F:N-acetylneuraminate synthase activity"/>
    <property type="evidence" value="ECO:0007669"/>
    <property type="project" value="UniProtKB-EC"/>
</dbReference>
<dbReference type="PANTHER" id="PTHR42966">
    <property type="entry name" value="N-ACETYLNEURAMINATE SYNTHASE"/>
    <property type="match status" value="1"/>
</dbReference>
<dbReference type="RefSeq" id="WP_021813530.1">
    <property type="nucleotide sequence ID" value="NZ_AUSW01000015.1"/>
</dbReference>
<comment type="caution">
    <text evidence="2">The sequence shown here is derived from an EMBL/GenBank/DDBJ whole genome shotgun (WGS) entry which is preliminary data.</text>
</comment>
<dbReference type="InterPro" id="IPR013132">
    <property type="entry name" value="PseI/NeuA/B-like_N"/>
</dbReference>
<accession>U4TBU4</accession>
<dbReference type="Pfam" id="PF08666">
    <property type="entry name" value="SAF"/>
    <property type="match status" value="1"/>
</dbReference>
<dbReference type="Gene3D" id="3.20.20.70">
    <property type="entry name" value="Aldolase class I"/>
    <property type="match status" value="1"/>
</dbReference>
<reference evidence="2 3" key="1">
    <citation type="journal article" date="2013" name="Genome Announc.">
        <title>Draft Genome Sequence of Psychrobacter aquaticus Strain CMS 56T, Isolated from a Cyanobacterial Mat Sample Collected from Water Bodies in the McMurdo Dry Valley Region of Antarctica.</title>
        <authorList>
            <person name="Reddy G.S."/>
            <person name="Ara S."/>
            <person name="Singh A."/>
            <person name="Kumar Pinnaka A."/>
            <person name="Shivaji S."/>
        </authorList>
    </citation>
    <scope>NUCLEOTIDE SEQUENCE [LARGE SCALE GENOMIC DNA]</scope>
    <source>
        <strain evidence="2 3">CMS 56</strain>
    </source>
</reference>
<dbReference type="EC" id="2.5.1.56" evidence="2"/>
<keyword evidence="2" id="KW-0808">Transferase</keyword>
<dbReference type="AlphaFoldDB" id="U4TBU4"/>
<dbReference type="SMART" id="SM00858">
    <property type="entry name" value="SAF"/>
    <property type="match status" value="1"/>
</dbReference>
<dbReference type="InterPro" id="IPR036732">
    <property type="entry name" value="AFP_Neu5c_C_sf"/>
</dbReference>
<name>U4TBU4_9GAMM</name>
<dbReference type="STRING" id="1354303.M917_0877"/>
<dbReference type="Proteomes" id="UP000016761">
    <property type="component" value="Unassembled WGS sequence"/>
</dbReference>
<dbReference type="InterPro" id="IPR057736">
    <property type="entry name" value="SAF_PseI/NeuA/NeuB"/>
</dbReference>
<evidence type="ECO:0000259" key="1">
    <source>
        <dbReference type="PROSITE" id="PS50844"/>
    </source>
</evidence>
<dbReference type="InterPro" id="IPR006190">
    <property type="entry name" value="SAF_AFP_Neu5Ac"/>
</dbReference>
<protein>
    <submittedName>
        <fullName evidence="2">N-acetylneuraminate synthase</fullName>
        <ecNumber evidence="2">2.5.1.56</ecNumber>
    </submittedName>
</protein>
<dbReference type="InterPro" id="IPR013785">
    <property type="entry name" value="Aldolase_TIM"/>
</dbReference>
<dbReference type="SUPFAM" id="SSF51569">
    <property type="entry name" value="Aldolase"/>
    <property type="match status" value="1"/>
</dbReference>
<sequence>MKKNNLLTINDKKIGEGYPAYFIADIGANHDGNIERAKDLIYLCAEAGADAAKFQHFKADSIVSDHGFKSIGSQMSHQEKWKKSVFDVYKDASINLEWTETLRQTCEKAGVAFFTSAYSFDLVDYIDPYVPAYKIGSGDITWTEMIEYVANKQKPYIIASGASTMDDVIRAVSAGLKINDQLCLMQCNTNYTASLENFKYIQLNVLRVFKEMYPDLVLGLSDHTPGHATVLGAITLGAKMIEKHFTDNNDIDGPDHKFSMDPKSWKEMVDVTRELENALGNGIKKIEDNEKQTAIVQRRSIRVIPDLSAGTQISQEHLTVLRPCPEDGLAPYLMDEIIGKTIIRDVKAGEHIRWIDLK</sequence>
<dbReference type="OrthoDB" id="9781701at2"/>
<dbReference type="PATRIC" id="fig|1354303.4.peg.864"/>